<protein>
    <submittedName>
        <fullName evidence="1">Uncharacterized protein</fullName>
    </submittedName>
</protein>
<proteinExistence type="predicted"/>
<dbReference type="AlphaFoldDB" id="A0A382SV71"/>
<name>A0A382SV71_9ZZZZ</name>
<reference evidence="1" key="1">
    <citation type="submission" date="2018-05" db="EMBL/GenBank/DDBJ databases">
        <authorList>
            <person name="Lanie J.A."/>
            <person name="Ng W.-L."/>
            <person name="Kazmierczak K.M."/>
            <person name="Andrzejewski T.M."/>
            <person name="Davidsen T.M."/>
            <person name="Wayne K.J."/>
            <person name="Tettelin H."/>
            <person name="Glass J.I."/>
            <person name="Rusch D."/>
            <person name="Podicherti R."/>
            <person name="Tsui H.-C.T."/>
            <person name="Winkler M.E."/>
        </authorList>
    </citation>
    <scope>NUCLEOTIDE SEQUENCE</scope>
</reference>
<evidence type="ECO:0000313" key="1">
    <source>
        <dbReference type="EMBL" id="SVD13345.1"/>
    </source>
</evidence>
<accession>A0A382SV71</accession>
<gene>
    <name evidence="1" type="ORF">METZ01_LOCUS366199</name>
</gene>
<sequence length="34" mass="4024">MSAIKKPISFSLTHSNLKRFIFFQTARKKQQRAN</sequence>
<dbReference type="EMBL" id="UINC01131565">
    <property type="protein sequence ID" value="SVD13345.1"/>
    <property type="molecule type" value="Genomic_DNA"/>
</dbReference>
<organism evidence="1">
    <name type="scientific">marine metagenome</name>
    <dbReference type="NCBI Taxonomy" id="408172"/>
    <lineage>
        <taxon>unclassified sequences</taxon>
        <taxon>metagenomes</taxon>
        <taxon>ecological metagenomes</taxon>
    </lineage>
</organism>